<organism evidence="8 9">
    <name type="scientific">Verticiella sediminum</name>
    <dbReference type="NCBI Taxonomy" id="1247510"/>
    <lineage>
        <taxon>Bacteria</taxon>
        <taxon>Pseudomonadati</taxon>
        <taxon>Pseudomonadota</taxon>
        <taxon>Betaproteobacteria</taxon>
        <taxon>Burkholderiales</taxon>
        <taxon>Alcaligenaceae</taxon>
        <taxon>Verticiella</taxon>
    </lineage>
</organism>
<evidence type="ECO:0000256" key="5">
    <source>
        <dbReference type="ARBA" id="ARBA00023136"/>
    </source>
</evidence>
<evidence type="ECO:0000256" key="1">
    <source>
        <dbReference type="ARBA" id="ARBA00004651"/>
    </source>
</evidence>
<dbReference type="AlphaFoldDB" id="A0A556ACF8"/>
<comment type="subcellular location">
    <subcellularLocation>
        <location evidence="1">Cell membrane</location>
        <topology evidence="1">Multi-pass membrane protein</topology>
    </subcellularLocation>
</comment>
<dbReference type="GO" id="GO:0005886">
    <property type="term" value="C:plasma membrane"/>
    <property type="evidence" value="ECO:0007669"/>
    <property type="project" value="UniProtKB-SubCell"/>
</dbReference>
<feature type="transmembrane region" description="Helical" evidence="7">
    <location>
        <begin position="54"/>
        <end position="77"/>
    </location>
</feature>
<keyword evidence="4 7" id="KW-1133">Transmembrane helix</keyword>
<comment type="caution">
    <text evidence="8">The sequence shown here is derived from an EMBL/GenBank/DDBJ whole genome shotgun (WGS) entry which is preliminary data.</text>
</comment>
<feature type="transmembrane region" description="Helical" evidence="7">
    <location>
        <begin position="337"/>
        <end position="362"/>
    </location>
</feature>
<dbReference type="PANTHER" id="PTHR30482">
    <property type="entry name" value="HIGH-AFFINITY BRANCHED-CHAIN AMINO ACID TRANSPORT SYSTEM PERMEASE"/>
    <property type="match status" value="1"/>
</dbReference>
<evidence type="ECO:0000256" key="3">
    <source>
        <dbReference type="ARBA" id="ARBA00022692"/>
    </source>
</evidence>
<feature type="transmembrane region" description="Helical" evidence="7">
    <location>
        <begin position="162"/>
        <end position="184"/>
    </location>
</feature>
<protein>
    <submittedName>
        <fullName evidence="8">Branched-chain amino acid ABC transporter permease</fullName>
    </submittedName>
</protein>
<evidence type="ECO:0000256" key="4">
    <source>
        <dbReference type="ARBA" id="ARBA00022989"/>
    </source>
</evidence>
<dbReference type="InterPro" id="IPR001851">
    <property type="entry name" value="ABC_transp_permease"/>
</dbReference>
<dbReference type="Pfam" id="PF02653">
    <property type="entry name" value="BPD_transp_2"/>
    <property type="match status" value="1"/>
</dbReference>
<feature type="transmembrane region" description="Helical" evidence="7">
    <location>
        <begin position="89"/>
        <end position="106"/>
    </location>
</feature>
<dbReference type="PANTHER" id="PTHR30482:SF10">
    <property type="entry name" value="HIGH-AFFINITY BRANCHED-CHAIN AMINO ACID TRANSPORT PROTEIN BRAE"/>
    <property type="match status" value="1"/>
</dbReference>
<sequence length="397" mass="42350">MSVHLSPATAPVPRPGRPPGARPMPRLASIAIAVLVLVAGLALAAVGLRLTDTWAIGGYLLALAALGLGWGRLMAAMPTLASSLARERTVLLNGFVLCAAVYPFYVNDPYQMHVMAFAGIYALMALGLNVTTGFAGLADFGYIAYYAIGAYASALFNLSLGLDFWICLPLAALVTAGLSMLVALPAVRVTGHYLALVTLGFSFIVIQLITNLEWLTNGTQGLAGMEPPSLFGHSFQQPLDVFGFTLPFQANFYYLMLVLLCLAVVVCGRLSRSRWGRAWGAMRGNETAASATGLNLTRLKLLAFGTGSCFGGIAGSVYAHMVGYIDPSTFRVIESVFLLAIVAIGNWRIGGVIAAAVLFTVLPEKMRAFDEWRLLIFGAVLLIVMLARGRRMIGSNY</sequence>
<dbReference type="GO" id="GO:0015658">
    <property type="term" value="F:branched-chain amino acid transmembrane transporter activity"/>
    <property type="evidence" value="ECO:0007669"/>
    <property type="project" value="InterPro"/>
</dbReference>
<dbReference type="EMBL" id="VLTJ01000039">
    <property type="protein sequence ID" value="TSH90571.1"/>
    <property type="molecule type" value="Genomic_DNA"/>
</dbReference>
<feature type="transmembrane region" description="Helical" evidence="7">
    <location>
        <begin position="191"/>
        <end position="209"/>
    </location>
</feature>
<evidence type="ECO:0000313" key="8">
    <source>
        <dbReference type="EMBL" id="TSH90571.1"/>
    </source>
</evidence>
<dbReference type="CDD" id="cd06581">
    <property type="entry name" value="TM_PBP1_LivM_like"/>
    <property type="match status" value="1"/>
</dbReference>
<proteinExistence type="predicted"/>
<keyword evidence="9" id="KW-1185">Reference proteome</keyword>
<feature type="transmembrane region" description="Helical" evidence="7">
    <location>
        <begin position="374"/>
        <end position="393"/>
    </location>
</feature>
<dbReference type="InterPro" id="IPR043428">
    <property type="entry name" value="LivM-like"/>
</dbReference>
<feature type="transmembrane region" description="Helical" evidence="7">
    <location>
        <begin position="137"/>
        <end position="156"/>
    </location>
</feature>
<feature type="transmembrane region" description="Helical" evidence="7">
    <location>
        <begin position="252"/>
        <end position="270"/>
    </location>
</feature>
<accession>A0A556ACF8</accession>
<evidence type="ECO:0000256" key="6">
    <source>
        <dbReference type="SAM" id="MobiDB-lite"/>
    </source>
</evidence>
<evidence type="ECO:0000313" key="9">
    <source>
        <dbReference type="Proteomes" id="UP000318405"/>
    </source>
</evidence>
<dbReference type="RefSeq" id="WP_143950488.1">
    <property type="nucleotide sequence ID" value="NZ_BAABMB010000003.1"/>
</dbReference>
<dbReference type="OrthoDB" id="9814461at2"/>
<feature type="transmembrane region" description="Helical" evidence="7">
    <location>
        <begin position="27"/>
        <end position="48"/>
    </location>
</feature>
<name>A0A556ACF8_9BURK</name>
<dbReference type="Proteomes" id="UP000318405">
    <property type="component" value="Unassembled WGS sequence"/>
</dbReference>
<gene>
    <name evidence="8" type="ORF">FOZ76_22450</name>
</gene>
<feature type="transmembrane region" description="Helical" evidence="7">
    <location>
        <begin position="112"/>
        <end position="130"/>
    </location>
</feature>
<feature type="compositionally biased region" description="Pro residues" evidence="6">
    <location>
        <begin position="10"/>
        <end position="20"/>
    </location>
</feature>
<keyword evidence="2" id="KW-1003">Cell membrane</keyword>
<reference evidence="8 9" key="1">
    <citation type="submission" date="2019-07" db="EMBL/GenBank/DDBJ databases">
        <title>Qingshengfaniella alkalisoli gen. nov., sp. nov., isolated from saline soil.</title>
        <authorList>
            <person name="Xu L."/>
            <person name="Huang X.-X."/>
            <person name="Sun J.-Q."/>
        </authorList>
    </citation>
    <scope>NUCLEOTIDE SEQUENCE [LARGE SCALE GENOMIC DNA]</scope>
    <source>
        <strain evidence="8 9">DSM 27279</strain>
    </source>
</reference>
<feature type="region of interest" description="Disordered" evidence="6">
    <location>
        <begin position="1"/>
        <end position="20"/>
    </location>
</feature>
<keyword evidence="5 7" id="KW-0472">Membrane</keyword>
<evidence type="ECO:0000256" key="2">
    <source>
        <dbReference type="ARBA" id="ARBA00022475"/>
    </source>
</evidence>
<feature type="transmembrane region" description="Helical" evidence="7">
    <location>
        <begin position="301"/>
        <end position="325"/>
    </location>
</feature>
<evidence type="ECO:0000256" key="7">
    <source>
        <dbReference type="SAM" id="Phobius"/>
    </source>
</evidence>
<keyword evidence="3 7" id="KW-0812">Transmembrane</keyword>